<feature type="region of interest" description="Disordered" evidence="6">
    <location>
        <begin position="304"/>
        <end position="402"/>
    </location>
</feature>
<dbReference type="CDD" id="cd06577">
    <property type="entry name" value="PASTA_pknB"/>
    <property type="match status" value="4"/>
</dbReference>
<feature type="domain" description="PASTA" evidence="9">
    <location>
        <begin position="430"/>
        <end position="496"/>
    </location>
</feature>
<evidence type="ECO:0000256" key="2">
    <source>
        <dbReference type="ARBA" id="ARBA00022679"/>
    </source>
</evidence>
<feature type="domain" description="PASTA" evidence="9">
    <location>
        <begin position="633"/>
        <end position="697"/>
    </location>
</feature>
<dbReference type="GO" id="GO:0005524">
    <property type="term" value="F:ATP binding"/>
    <property type="evidence" value="ECO:0007669"/>
    <property type="project" value="UniProtKB-KW"/>
</dbReference>
<sequence length="697" mass="73991">MPSDKFIGRVLDSRYRVEELIAQGGMATVYRATDTKLTRSVAIKVLSSKLVSDPGFVERFTHEARAAASLTHPNVVAVHDQGVAQGYPYLVMEFVPGRTIREALSKSGPFTPAHALEIMKAVLAGLASAHAAGFVHRDIKPENVLITHTGLVKVTDFGLARVIDDSPVGDATGQVLLGTMAYLSPEQVHQTAIDGRSDVYSAGILLFEMLTGRVPYTGNSPLDVAYQHVNQDVPAPSTYQPDVPPAVDHLVLAATRRNPNDRIQSAQAFLDGVGRATVAVPAVESITDALLLEDTLVLDSTVRGSHRATEDMPAIPSPRLTNRTHSQSRSRQRTETNVAGATQNKDNATQDAGRALPSSAAKDKKQSARSRKAKAKASQEKKLPVNVPARQSNSGVPARRFAEKRSKRGPLITITFLGLAAIAIGWFFFTGKYVAMPDVVNQSQSVAVTSLEKVGLTARITEDFSEDIQVGIVLRTSPIANTKARKGLPVTVVVSKGPERYLIPTDVNGKDIGIVQSQLESLNLTVAGTRQEYDDKIAEGKVISTDPPSGESVKRGTAVTIIVSRGPAPVDVPGILNMNIKQATAALAKVGLEIVVTSQVFDDSAVGTVITADPVPGKTVPKGTKIKVIISKGPPLIDVPNVVGLGVAAATKKLEDAGFKVKTENQLTVVILNKVYSQSVSGGSSAPKGSTITLKLV</sequence>
<dbReference type="NCBIfam" id="NF033483">
    <property type="entry name" value="PknB_PASTA_kin"/>
    <property type="match status" value="1"/>
</dbReference>
<feature type="domain" description="PASTA" evidence="9">
    <location>
        <begin position="497"/>
        <end position="565"/>
    </location>
</feature>
<dbReference type="InterPro" id="IPR011009">
    <property type="entry name" value="Kinase-like_dom_sf"/>
</dbReference>
<feature type="domain" description="PASTA" evidence="9">
    <location>
        <begin position="566"/>
        <end position="632"/>
    </location>
</feature>
<keyword evidence="2" id="KW-0808">Transferase</keyword>
<keyword evidence="7" id="KW-1133">Transmembrane helix</keyword>
<keyword evidence="3" id="KW-0547">Nucleotide-binding</keyword>
<evidence type="ECO:0000313" key="10">
    <source>
        <dbReference type="EMBL" id="CAB4337924.1"/>
    </source>
</evidence>
<evidence type="ECO:0000256" key="4">
    <source>
        <dbReference type="ARBA" id="ARBA00022777"/>
    </source>
</evidence>
<keyword evidence="7" id="KW-0812">Transmembrane</keyword>
<dbReference type="SMART" id="SM00740">
    <property type="entry name" value="PASTA"/>
    <property type="match status" value="4"/>
</dbReference>
<dbReference type="EMBL" id="CAESAJ010000065">
    <property type="protein sequence ID" value="CAB4337924.1"/>
    <property type="molecule type" value="Genomic_DNA"/>
</dbReference>
<feature type="transmembrane region" description="Helical" evidence="7">
    <location>
        <begin position="409"/>
        <end position="429"/>
    </location>
</feature>
<dbReference type="PANTHER" id="PTHR43289">
    <property type="entry name" value="MITOGEN-ACTIVATED PROTEIN KINASE KINASE KINASE 20-RELATED"/>
    <property type="match status" value="1"/>
</dbReference>
<evidence type="ECO:0000256" key="7">
    <source>
        <dbReference type="SAM" id="Phobius"/>
    </source>
</evidence>
<evidence type="ECO:0000259" key="8">
    <source>
        <dbReference type="PROSITE" id="PS50011"/>
    </source>
</evidence>
<keyword evidence="1" id="KW-0723">Serine/threonine-protein kinase</keyword>
<keyword evidence="5" id="KW-0067">ATP-binding</keyword>
<evidence type="ECO:0000256" key="3">
    <source>
        <dbReference type="ARBA" id="ARBA00022741"/>
    </source>
</evidence>
<feature type="compositionally biased region" description="Polar residues" evidence="6">
    <location>
        <begin position="335"/>
        <end position="350"/>
    </location>
</feature>
<dbReference type="Gene3D" id="1.10.510.10">
    <property type="entry name" value="Transferase(Phosphotransferase) domain 1"/>
    <property type="match status" value="1"/>
</dbReference>
<evidence type="ECO:0000256" key="1">
    <source>
        <dbReference type="ARBA" id="ARBA00022527"/>
    </source>
</evidence>
<dbReference type="PROSITE" id="PS51178">
    <property type="entry name" value="PASTA"/>
    <property type="match status" value="4"/>
</dbReference>
<protein>
    <submittedName>
        <fullName evidence="10">Unannotated protein</fullName>
    </submittedName>
</protein>
<dbReference type="GO" id="GO:0004674">
    <property type="term" value="F:protein serine/threonine kinase activity"/>
    <property type="evidence" value="ECO:0007669"/>
    <property type="project" value="UniProtKB-KW"/>
</dbReference>
<dbReference type="Gene3D" id="3.30.10.20">
    <property type="match status" value="4"/>
</dbReference>
<keyword evidence="7" id="KW-0472">Membrane</keyword>
<gene>
    <name evidence="10" type="ORF">UFOPK3770_00713</name>
</gene>
<evidence type="ECO:0000256" key="5">
    <source>
        <dbReference type="ARBA" id="ARBA00022840"/>
    </source>
</evidence>
<keyword evidence="4" id="KW-0418">Kinase</keyword>
<dbReference type="InterPro" id="IPR008271">
    <property type="entry name" value="Ser/Thr_kinase_AS"/>
</dbReference>
<organism evidence="10">
    <name type="scientific">freshwater metagenome</name>
    <dbReference type="NCBI Taxonomy" id="449393"/>
    <lineage>
        <taxon>unclassified sequences</taxon>
        <taxon>metagenomes</taxon>
        <taxon>ecological metagenomes</taxon>
    </lineage>
</organism>
<proteinExistence type="predicted"/>
<dbReference type="Gene3D" id="3.30.200.20">
    <property type="entry name" value="Phosphorylase Kinase, domain 1"/>
    <property type="match status" value="1"/>
</dbReference>
<name>A0A6J5Z5Z5_9ZZZZ</name>
<dbReference type="FunFam" id="1.10.510.10:FF:000021">
    <property type="entry name" value="Serine/threonine protein kinase"/>
    <property type="match status" value="1"/>
</dbReference>
<dbReference type="PROSITE" id="PS50011">
    <property type="entry name" value="PROTEIN_KINASE_DOM"/>
    <property type="match status" value="1"/>
</dbReference>
<accession>A0A6J5Z5Z5</accession>
<dbReference type="Pfam" id="PF00069">
    <property type="entry name" value="Pkinase"/>
    <property type="match status" value="1"/>
</dbReference>
<dbReference type="InterPro" id="IPR005543">
    <property type="entry name" value="PASTA_dom"/>
</dbReference>
<reference evidence="10" key="1">
    <citation type="submission" date="2020-05" db="EMBL/GenBank/DDBJ databases">
        <authorList>
            <person name="Chiriac C."/>
            <person name="Salcher M."/>
            <person name="Ghai R."/>
            <person name="Kavagutti S V."/>
        </authorList>
    </citation>
    <scope>NUCLEOTIDE SEQUENCE</scope>
</reference>
<dbReference type="CDD" id="cd14014">
    <property type="entry name" value="STKc_PknB_like"/>
    <property type="match status" value="1"/>
</dbReference>
<dbReference type="Pfam" id="PF03793">
    <property type="entry name" value="PASTA"/>
    <property type="match status" value="4"/>
</dbReference>
<feature type="domain" description="Protein kinase" evidence="8">
    <location>
        <begin position="15"/>
        <end position="278"/>
    </location>
</feature>
<dbReference type="InterPro" id="IPR000719">
    <property type="entry name" value="Prot_kinase_dom"/>
</dbReference>
<evidence type="ECO:0000259" key="9">
    <source>
        <dbReference type="PROSITE" id="PS51178"/>
    </source>
</evidence>
<dbReference type="PROSITE" id="PS00108">
    <property type="entry name" value="PROTEIN_KINASE_ST"/>
    <property type="match status" value="1"/>
</dbReference>
<dbReference type="PANTHER" id="PTHR43289:SF34">
    <property type="entry name" value="SERINE_THREONINE-PROTEIN KINASE YBDM-RELATED"/>
    <property type="match status" value="1"/>
</dbReference>
<dbReference type="SMART" id="SM00220">
    <property type="entry name" value="S_TKc"/>
    <property type="match status" value="1"/>
</dbReference>
<dbReference type="AlphaFoldDB" id="A0A6J5Z5Z5"/>
<evidence type="ECO:0000256" key="6">
    <source>
        <dbReference type="SAM" id="MobiDB-lite"/>
    </source>
</evidence>
<dbReference type="FunFam" id="3.30.200.20:FF:000035">
    <property type="entry name" value="Serine/threonine protein kinase Stk1"/>
    <property type="match status" value="1"/>
</dbReference>
<dbReference type="SUPFAM" id="SSF56112">
    <property type="entry name" value="Protein kinase-like (PK-like)"/>
    <property type="match status" value="1"/>
</dbReference>